<dbReference type="GO" id="GO:0071949">
    <property type="term" value="F:FAD binding"/>
    <property type="evidence" value="ECO:0007669"/>
    <property type="project" value="InterPro"/>
</dbReference>
<dbReference type="PANTHER" id="PTHR13789">
    <property type="entry name" value="MONOOXYGENASE"/>
    <property type="match status" value="1"/>
</dbReference>
<dbReference type="SUPFAM" id="SSF54373">
    <property type="entry name" value="FAD-linked reductases, C-terminal domain"/>
    <property type="match status" value="1"/>
</dbReference>
<dbReference type="Pfam" id="PF01494">
    <property type="entry name" value="FAD_binding_3"/>
    <property type="match status" value="1"/>
</dbReference>
<reference evidence="7 8" key="1">
    <citation type="submission" date="2019-07" db="EMBL/GenBank/DDBJ databases">
        <title>Finished genome of Venturia effusa.</title>
        <authorList>
            <person name="Young C.A."/>
            <person name="Cox M.P."/>
            <person name="Ganley A.R.D."/>
            <person name="David W.J."/>
        </authorList>
    </citation>
    <scope>NUCLEOTIDE SEQUENCE [LARGE SCALE GENOMIC DNA]</scope>
    <source>
        <strain evidence="8">albino</strain>
    </source>
</reference>
<dbReference type="InterPro" id="IPR002938">
    <property type="entry name" value="FAD-bd"/>
</dbReference>
<dbReference type="Gene3D" id="3.50.50.60">
    <property type="entry name" value="FAD/NAD(P)-binding domain"/>
    <property type="match status" value="1"/>
</dbReference>
<dbReference type="InterPro" id="IPR050493">
    <property type="entry name" value="FAD-dep_Monooxygenase_BioMet"/>
</dbReference>
<dbReference type="OrthoDB" id="9993796at2759"/>
<proteinExistence type="inferred from homology"/>
<gene>
    <name evidence="7" type="ORF">FKW77_001913</name>
</gene>
<evidence type="ECO:0000313" key="7">
    <source>
        <dbReference type="EMBL" id="QDS73149.1"/>
    </source>
</evidence>
<dbReference type="SUPFAM" id="SSF51905">
    <property type="entry name" value="FAD/NAD(P)-binding domain"/>
    <property type="match status" value="1"/>
</dbReference>
<feature type="domain" description="FAD-binding" evidence="6">
    <location>
        <begin position="8"/>
        <end position="341"/>
    </location>
</feature>
<dbReference type="PRINTS" id="PR00420">
    <property type="entry name" value="RNGMNOXGNASE"/>
</dbReference>
<evidence type="ECO:0000256" key="5">
    <source>
        <dbReference type="ARBA" id="ARBA00023033"/>
    </source>
</evidence>
<keyword evidence="2" id="KW-0285">Flavoprotein</keyword>
<dbReference type="AlphaFoldDB" id="A0A517LBZ1"/>
<evidence type="ECO:0000256" key="1">
    <source>
        <dbReference type="ARBA" id="ARBA00007992"/>
    </source>
</evidence>
<evidence type="ECO:0000256" key="2">
    <source>
        <dbReference type="ARBA" id="ARBA00022630"/>
    </source>
</evidence>
<protein>
    <recommendedName>
        <fullName evidence="6">FAD-binding domain-containing protein</fullName>
    </recommendedName>
</protein>
<keyword evidence="5" id="KW-0503">Monooxygenase</keyword>
<keyword evidence="8" id="KW-1185">Reference proteome</keyword>
<name>A0A517LBZ1_9PEZI</name>
<keyword evidence="3" id="KW-0274">FAD</keyword>
<sequence>MGNSKLPQVGIIGAGIGGLSTAIALRRAGWECEVFERSSFKNETGAAITVTPNATRCLDRWGFDFKRARPTENRQFRLMSAQDLKVLYRQDYLNLDQQFGYKSWFFHRVDLHKGLLDLAVEPGQEEEIPAKIRLSCEVKEVDFEGGKIVLADGSCIAKDLIVVADGAHSSIVNQFSGGSSTLKPSKRSIYRCLIPMDKIMSDPAIRSIYEDQEPGFLGITDRIDDVLFANYACRNNEVLNCAVVHDSRVHQGENEITSWNEPVSLDDILKTIHNFHPSVKRIVELAANGESDIKVHNLMIRDALSSFVRHTTVVVGDAAHVMLPTHAAGGAVTIESAACLGFAGITAPGVEEEVRKYYHGPVPEPGSIPWSAENRAIWFDYDVFEETTKRLGGEVSGA</sequence>
<organism evidence="7 8">
    <name type="scientific">Venturia effusa</name>
    <dbReference type="NCBI Taxonomy" id="50376"/>
    <lineage>
        <taxon>Eukaryota</taxon>
        <taxon>Fungi</taxon>
        <taxon>Dikarya</taxon>
        <taxon>Ascomycota</taxon>
        <taxon>Pezizomycotina</taxon>
        <taxon>Dothideomycetes</taxon>
        <taxon>Pleosporomycetidae</taxon>
        <taxon>Venturiales</taxon>
        <taxon>Venturiaceae</taxon>
        <taxon>Venturia</taxon>
    </lineage>
</organism>
<dbReference type="EMBL" id="CP042193">
    <property type="protein sequence ID" value="QDS73149.1"/>
    <property type="molecule type" value="Genomic_DNA"/>
</dbReference>
<dbReference type="STRING" id="50376.A0A517LBZ1"/>
<dbReference type="InterPro" id="IPR036188">
    <property type="entry name" value="FAD/NAD-bd_sf"/>
</dbReference>
<accession>A0A517LBZ1</accession>
<dbReference type="PANTHER" id="PTHR13789:SF215">
    <property type="entry name" value="FAD-BINDING DOMAIN-CONTAINING PROTEIN-RELATED"/>
    <property type="match status" value="1"/>
</dbReference>
<evidence type="ECO:0000256" key="4">
    <source>
        <dbReference type="ARBA" id="ARBA00023002"/>
    </source>
</evidence>
<evidence type="ECO:0000256" key="3">
    <source>
        <dbReference type="ARBA" id="ARBA00022827"/>
    </source>
</evidence>
<dbReference type="Proteomes" id="UP000316270">
    <property type="component" value="Chromosome 9"/>
</dbReference>
<dbReference type="Gene3D" id="3.30.9.30">
    <property type="match status" value="1"/>
</dbReference>
<comment type="similarity">
    <text evidence="1">Belongs to the paxM FAD-dependent monooxygenase family.</text>
</comment>
<evidence type="ECO:0000259" key="6">
    <source>
        <dbReference type="Pfam" id="PF01494"/>
    </source>
</evidence>
<keyword evidence="4" id="KW-0560">Oxidoreductase</keyword>
<evidence type="ECO:0000313" key="8">
    <source>
        <dbReference type="Proteomes" id="UP000316270"/>
    </source>
</evidence>
<dbReference type="GO" id="GO:0004497">
    <property type="term" value="F:monooxygenase activity"/>
    <property type="evidence" value="ECO:0007669"/>
    <property type="project" value="UniProtKB-KW"/>
</dbReference>